<sequence length="263" mass="28879">MEFSQHGHAGELTAYRWHNGDEPTWIAVLVHGYGEHLGRYQWVAGRLAEHGAAVYGVDHQGHGKSSGDRAVIDDFDAVVGDVRSLVQTARAEHPGLPVVLIGHSMGGMIAARYLQLHPDDIAAAALTGPVLGSWPVLDQLRGVDDIPDLPIDPDTLSRDPEIGRAYAEDPLVYHGPFKRPMLDALQTSLDRINDGGRLRVPTIWLHGADDQLVPIEATRAGWEQIAPDDSESRTYPDARHEILNETNRDEVLADLLAFTDAHR</sequence>
<name>A0A7Z0D9K0_9ACTN</name>
<comment type="caution">
    <text evidence="2">The sequence shown here is derived from an EMBL/GenBank/DDBJ whole genome shotgun (WGS) entry which is preliminary data.</text>
</comment>
<gene>
    <name evidence="2" type="ORF">GGQ54_002060</name>
</gene>
<evidence type="ECO:0000313" key="3">
    <source>
        <dbReference type="Proteomes" id="UP000527616"/>
    </source>
</evidence>
<reference evidence="2 3" key="1">
    <citation type="submission" date="2020-07" db="EMBL/GenBank/DDBJ databases">
        <title>Sequencing the genomes of 1000 actinobacteria strains.</title>
        <authorList>
            <person name="Klenk H.-P."/>
        </authorList>
    </citation>
    <scope>NUCLEOTIDE SEQUENCE [LARGE SCALE GENOMIC DNA]</scope>
    <source>
        <strain evidence="2 3">DSM 103164</strain>
    </source>
</reference>
<dbReference type="SUPFAM" id="SSF53474">
    <property type="entry name" value="alpha/beta-Hydrolases"/>
    <property type="match status" value="1"/>
</dbReference>
<dbReference type="EMBL" id="JACBZS010000001">
    <property type="protein sequence ID" value="NYI71500.1"/>
    <property type="molecule type" value="Genomic_DNA"/>
</dbReference>
<dbReference type="InterPro" id="IPR051044">
    <property type="entry name" value="MAG_DAG_Lipase"/>
</dbReference>
<evidence type="ECO:0000313" key="2">
    <source>
        <dbReference type="EMBL" id="NYI71500.1"/>
    </source>
</evidence>
<dbReference type="InterPro" id="IPR029058">
    <property type="entry name" value="AB_hydrolase_fold"/>
</dbReference>
<dbReference type="GO" id="GO:0016787">
    <property type="term" value="F:hydrolase activity"/>
    <property type="evidence" value="ECO:0007669"/>
    <property type="project" value="UniProtKB-KW"/>
</dbReference>
<keyword evidence="2" id="KW-0378">Hydrolase</keyword>
<dbReference type="Proteomes" id="UP000527616">
    <property type="component" value="Unassembled WGS sequence"/>
</dbReference>
<keyword evidence="3" id="KW-1185">Reference proteome</keyword>
<dbReference type="Gene3D" id="3.40.50.1820">
    <property type="entry name" value="alpha/beta hydrolase"/>
    <property type="match status" value="1"/>
</dbReference>
<dbReference type="InterPro" id="IPR022742">
    <property type="entry name" value="Hydrolase_4"/>
</dbReference>
<dbReference type="Pfam" id="PF12146">
    <property type="entry name" value="Hydrolase_4"/>
    <property type="match status" value="1"/>
</dbReference>
<dbReference type="AlphaFoldDB" id="A0A7Z0D9K0"/>
<accession>A0A7Z0D9K0</accession>
<organism evidence="2 3">
    <name type="scientific">Naumannella cuiyingiana</name>
    <dbReference type="NCBI Taxonomy" id="1347891"/>
    <lineage>
        <taxon>Bacteria</taxon>
        <taxon>Bacillati</taxon>
        <taxon>Actinomycetota</taxon>
        <taxon>Actinomycetes</taxon>
        <taxon>Propionibacteriales</taxon>
        <taxon>Propionibacteriaceae</taxon>
        <taxon>Naumannella</taxon>
    </lineage>
</organism>
<feature type="domain" description="Serine aminopeptidase S33" evidence="1">
    <location>
        <begin position="22"/>
        <end position="247"/>
    </location>
</feature>
<proteinExistence type="predicted"/>
<protein>
    <submittedName>
        <fullName evidence="2">Alpha-beta hydrolase superfamily lysophospholipase</fullName>
    </submittedName>
</protein>
<dbReference type="RefSeq" id="WP_179445313.1">
    <property type="nucleotide sequence ID" value="NZ_JACBZS010000001.1"/>
</dbReference>
<dbReference type="PANTHER" id="PTHR11614">
    <property type="entry name" value="PHOSPHOLIPASE-RELATED"/>
    <property type="match status" value="1"/>
</dbReference>
<evidence type="ECO:0000259" key="1">
    <source>
        <dbReference type="Pfam" id="PF12146"/>
    </source>
</evidence>